<name>A0A255ZZ46_9FLAO</name>
<sequence>MAKKQIKPYITIDSEYFIPEKTSDVFMEVEFEYQVKKWQGALPKFLEKQGLDLTDEEFDSLLEENYELLHPDNREAWILESDAKWADKTSATYKVLAALYSGDWECRVCGPVPQVNPQPAARLRDLKKRGYIIGSRRRSCGTCGQKTMHDILVMLPSIEARFEHGNELRKPMSEVLKKRIKSVLGYREVCFNVVRSEVELLVDHKFPSQRWNEPESDNPNDMSVADIIKKFQLLSNQTNMWKSRYCDTCFKTGKRGDYMGLKWYYQGDENWAGQTAFDENGCVGCPGYDLELWKAKFLEAGEKKA</sequence>
<accession>A0A255ZZ46</accession>
<reference evidence="1 2" key="1">
    <citation type="submission" date="2017-07" db="EMBL/GenBank/DDBJ databases">
        <title>Flavobacterium cyanobacteriorum sp. nov., isolated from cyanobacterial aggregates in a eutrophic lake.</title>
        <authorList>
            <person name="Cai H."/>
        </authorList>
    </citation>
    <scope>NUCLEOTIDE SEQUENCE [LARGE SCALE GENOMIC DNA]</scope>
    <source>
        <strain evidence="1 2">TH167</strain>
    </source>
</reference>
<dbReference type="REBASE" id="260371">
    <property type="entry name" value="FauTH167ORF5220P"/>
</dbReference>
<dbReference type="EMBL" id="NOXX01000172">
    <property type="protein sequence ID" value="OYQ46070.1"/>
    <property type="molecule type" value="Genomic_DNA"/>
</dbReference>
<comment type="caution">
    <text evidence="1">The sequence shown here is derived from an EMBL/GenBank/DDBJ whole genome shotgun (WGS) entry which is preliminary data.</text>
</comment>
<evidence type="ECO:0008006" key="3">
    <source>
        <dbReference type="Google" id="ProtNLM"/>
    </source>
</evidence>
<keyword evidence="2" id="KW-1185">Reference proteome</keyword>
<dbReference type="AlphaFoldDB" id="A0A255ZZ46"/>
<dbReference type="OrthoDB" id="5361950at2"/>
<protein>
    <recommendedName>
        <fullName evidence="3">Restriction endonuclease</fullName>
    </recommendedName>
</protein>
<evidence type="ECO:0000313" key="1">
    <source>
        <dbReference type="EMBL" id="OYQ46070.1"/>
    </source>
</evidence>
<evidence type="ECO:0000313" key="2">
    <source>
        <dbReference type="Proteomes" id="UP000216035"/>
    </source>
</evidence>
<gene>
    <name evidence="1" type="ORF">CHX27_05225</name>
</gene>
<dbReference type="Proteomes" id="UP000216035">
    <property type="component" value="Unassembled WGS sequence"/>
</dbReference>
<proteinExistence type="predicted"/>
<dbReference type="RefSeq" id="WP_094485707.1">
    <property type="nucleotide sequence ID" value="NZ_NOXX01000172.1"/>
</dbReference>
<organism evidence="1 2">
    <name type="scientific">Flavobacterium aurantiibacter</name>
    <dbReference type="NCBI Taxonomy" id="2023067"/>
    <lineage>
        <taxon>Bacteria</taxon>
        <taxon>Pseudomonadati</taxon>
        <taxon>Bacteroidota</taxon>
        <taxon>Flavobacteriia</taxon>
        <taxon>Flavobacteriales</taxon>
        <taxon>Flavobacteriaceae</taxon>
        <taxon>Flavobacterium</taxon>
    </lineage>
</organism>